<evidence type="ECO:0000313" key="3">
    <source>
        <dbReference type="EMBL" id="KAG0251207.1"/>
    </source>
</evidence>
<dbReference type="GO" id="GO:0005524">
    <property type="term" value="F:ATP binding"/>
    <property type="evidence" value="ECO:0007669"/>
    <property type="project" value="UniProtKB-UniRule"/>
</dbReference>
<feature type="binding site" evidence="1">
    <location>
        <position position="38"/>
    </location>
    <ligand>
        <name>ATP</name>
        <dbReference type="ChEBI" id="CHEBI:30616"/>
    </ligand>
</feature>
<dbReference type="SUPFAM" id="SSF56112">
    <property type="entry name" value="Protein kinase-like (PK-like)"/>
    <property type="match status" value="1"/>
</dbReference>
<gene>
    <name evidence="3" type="ORF">DFQ27_008922</name>
</gene>
<keyword evidence="4" id="KW-1185">Reference proteome</keyword>
<comment type="caution">
    <text evidence="3">The sequence shown here is derived from an EMBL/GenBank/DDBJ whole genome shotgun (WGS) entry which is preliminary data.</text>
</comment>
<dbReference type="PROSITE" id="PS00107">
    <property type="entry name" value="PROTEIN_KINASE_ATP"/>
    <property type="match status" value="1"/>
</dbReference>
<organism evidence="3 4">
    <name type="scientific">Actinomortierella ambigua</name>
    <dbReference type="NCBI Taxonomy" id="1343610"/>
    <lineage>
        <taxon>Eukaryota</taxon>
        <taxon>Fungi</taxon>
        <taxon>Fungi incertae sedis</taxon>
        <taxon>Mucoromycota</taxon>
        <taxon>Mortierellomycotina</taxon>
        <taxon>Mortierellomycetes</taxon>
        <taxon>Mortierellales</taxon>
        <taxon>Mortierellaceae</taxon>
        <taxon>Actinomortierella</taxon>
    </lineage>
</organism>
<reference evidence="3" key="1">
    <citation type="journal article" date="2020" name="Fungal Divers.">
        <title>Resolving the Mortierellaceae phylogeny through synthesis of multi-gene phylogenetics and phylogenomics.</title>
        <authorList>
            <person name="Vandepol N."/>
            <person name="Liber J."/>
            <person name="Desiro A."/>
            <person name="Na H."/>
            <person name="Kennedy M."/>
            <person name="Barry K."/>
            <person name="Grigoriev I.V."/>
            <person name="Miller A.N."/>
            <person name="O'Donnell K."/>
            <person name="Stajich J.E."/>
            <person name="Bonito G."/>
        </authorList>
    </citation>
    <scope>NUCLEOTIDE SEQUENCE</scope>
    <source>
        <strain evidence="3">BC1065</strain>
    </source>
</reference>
<evidence type="ECO:0000313" key="4">
    <source>
        <dbReference type="Proteomes" id="UP000807716"/>
    </source>
</evidence>
<dbReference type="PROSITE" id="PS50011">
    <property type="entry name" value="PROTEIN_KINASE_DOM"/>
    <property type="match status" value="1"/>
</dbReference>
<dbReference type="InterPro" id="IPR017441">
    <property type="entry name" value="Protein_kinase_ATP_BS"/>
</dbReference>
<evidence type="ECO:0000259" key="2">
    <source>
        <dbReference type="PROSITE" id="PS50011"/>
    </source>
</evidence>
<accession>A0A9P6PPE0</accession>
<dbReference type="Proteomes" id="UP000807716">
    <property type="component" value="Unassembled WGS sequence"/>
</dbReference>
<protein>
    <recommendedName>
        <fullName evidence="2">Protein kinase domain-containing protein</fullName>
    </recommendedName>
</protein>
<keyword evidence="1" id="KW-0547">Nucleotide-binding</keyword>
<feature type="domain" description="Protein kinase" evidence="2">
    <location>
        <begin position="11"/>
        <end position="84"/>
    </location>
</feature>
<dbReference type="GO" id="GO:0004672">
    <property type="term" value="F:protein kinase activity"/>
    <property type="evidence" value="ECO:0007669"/>
    <property type="project" value="InterPro"/>
</dbReference>
<dbReference type="InterPro" id="IPR000719">
    <property type="entry name" value="Prot_kinase_dom"/>
</dbReference>
<dbReference type="OrthoDB" id="5581784at2759"/>
<name>A0A9P6PPE0_9FUNG</name>
<dbReference type="EMBL" id="JAAAJB010000778">
    <property type="protein sequence ID" value="KAG0251207.1"/>
    <property type="molecule type" value="Genomic_DNA"/>
</dbReference>
<evidence type="ECO:0000256" key="1">
    <source>
        <dbReference type="PROSITE-ProRule" id="PRU10141"/>
    </source>
</evidence>
<dbReference type="Gene3D" id="3.30.200.20">
    <property type="entry name" value="Phosphorylase Kinase, domain 1"/>
    <property type="match status" value="1"/>
</dbReference>
<feature type="non-terminal residue" evidence="3">
    <location>
        <position position="84"/>
    </location>
</feature>
<proteinExistence type="predicted"/>
<keyword evidence="1" id="KW-0067">ATP-binding</keyword>
<dbReference type="AlphaFoldDB" id="A0A9P6PPE0"/>
<sequence length="84" mass="9593">MAHSQRRTNSLDKGPSLGKGSYGEVFFGFWSGLPCAFKQTFGSREDIQREIALLQNLRYKNIIQFYAALNHTTPDNRKVLLIVM</sequence>
<dbReference type="InterPro" id="IPR011009">
    <property type="entry name" value="Kinase-like_dom_sf"/>
</dbReference>